<keyword evidence="1" id="KW-0812">Transmembrane</keyword>
<reference evidence="2" key="1">
    <citation type="submission" date="2014-05" db="EMBL/GenBank/DDBJ databases">
        <authorList>
            <person name="Chronopoulou M."/>
        </authorList>
    </citation>
    <scope>NUCLEOTIDE SEQUENCE</scope>
    <source>
        <tissue evidence="2">Whole organism</tissue>
    </source>
</reference>
<feature type="non-terminal residue" evidence="2">
    <location>
        <position position="1"/>
    </location>
</feature>
<name>A0A0K2TGQ3_LEPSM</name>
<accession>A0A0K2TGQ3</accession>
<organism evidence="2">
    <name type="scientific">Lepeophtheirus salmonis</name>
    <name type="common">Salmon louse</name>
    <name type="synonym">Caligus salmonis</name>
    <dbReference type="NCBI Taxonomy" id="72036"/>
    <lineage>
        <taxon>Eukaryota</taxon>
        <taxon>Metazoa</taxon>
        <taxon>Ecdysozoa</taxon>
        <taxon>Arthropoda</taxon>
        <taxon>Crustacea</taxon>
        <taxon>Multicrustacea</taxon>
        <taxon>Hexanauplia</taxon>
        <taxon>Copepoda</taxon>
        <taxon>Siphonostomatoida</taxon>
        <taxon>Caligidae</taxon>
        <taxon>Lepeophtheirus</taxon>
    </lineage>
</organism>
<protein>
    <submittedName>
        <fullName evidence="2">Uncharacterized protein</fullName>
    </submittedName>
</protein>
<dbReference type="EMBL" id="HACA01007411">
    <property type="protein sequence ID" value="CDW24772.1"/>
    <property type="molecule type" value="Transcribed_RNA"/>
</dbReference>
<feature type="transmembrane region" description="Helical" evidence="1">
    <location>
        <begin position="39"/>
        <end position="56"/>
    </location>
</feature>
<evidence type="ECO:0000313" key="2">
    <source>
        <dbReference type="EMBL" id="CDW24772.1"/>
    </source>
</evidence>
<sequence length="59" mass="7277">YIQSNTIFETITHYLYLIYFKLKVKIITEIIDFLPFTEFLSIFSIIFVYYSLLYIYDKN</sequence>
<dbReference type="AlphaFoldDB" id="A0A0K2TGQ3"/>
<keyword evidence="1" id="KW-0472">Membrane</keyword>
<evidence type="ECO:0000256" key="1">
    <source>
        <dbReference type="SAM" id="Phobius"/>
    </source>
</evidence>
<keyword evidence="1" id="KW-1133">Transmembrane helix</keyword>
<proteinExistence type="predicted"/>